<dbReference type="InterPro" id="IPR013783">
    <property type="entry name" value="Ig-like_fold"/>
</dbReference>
<comment type="caution">
    <text evidence="7">The sequence shown here is derived from an EMBL/GenBank/DDBJ whole genome shotgun (WGS) entry which is preliminary data.</text>
</comment>
<dbReference type="SMART" id="SM01065">
    <property type="entry name" value="CBM_2"/>
    <property type="match status" value="1"/>
</dbReference>
<dbReference type="PANTHER" id="PTHR43447">
    <property type="entry name" value="ALPHA-AMYLASE"/>
    <property type="match status" value="1"/>
</dbReference>
<dbReference type="PROSITE" id="PS51166">
    <property type="entry name" value="CBM20"/>
    <property type="match status" value="1"/>
</dbReference>
<evidence type="ECO:0000256" key="4">
    <source>
        <dbReference type="ARBA" id="ARBA00023295"/>
    </source>
</evidence>
<evidence type="ECO:0000256" key="5">
    <source>
        <dbReference type="SAM" id="SignalP"/>
    </source>
</evidence>
<evidence type="ECO:0000256" key="2">
    <source>
        <dbReference type="ARBA" id="ARBA00022801"/>
    </source>
</evidence>
<dbReference type="Pfam" id="PF00686">
    <property type="entry name" value="CBM_20"/>
    <property type="match status" value="1"/>
</dbReference>
<dbReference type="InterPro" id="IPR006046">
    <property type="entry name" value="Alpha_amylase"/>
</dbReference>
<organism evidence="7 8">
    <name type="scientific">Stutzerimonas nosocomialis</name>
    <dbReference type="NCBI Taxonomy" id="1056496"/>
    <lineage>
        <taxon>Bacteria</taxon>
        <taxon>Pseudomonadati</taxon>
        <taxon>Pseudomonadota</taxon>
        <taxon>Gammaproteobacteria</taxon>
        <taxon>Pseudomonadales</taxon>
        <taxon>Pseudomonadaceae</taxon>
        <taxon>Stutzerimonas</taxon>
    </lineage>
</organism>
<evidence type="ECO:0000256" key="3">
    <source>
        <dbReference type="ARBA" id="ARBA00023277"/>
    </source>
</evidence>
<dbReference type="Pfam" id="PF09081">
    <property type="entry name" value="AMT4_dom_C"/>
    <property type="match status" value="1"/>
</dbReference>
<dbReference type="SMART" id="SM00642">
    <property type="entry name" value="Aamy"/>
    <property type="match status" value="1"/>
</dbReference>
<dbReference type="SUPFAM" id="SSF51445">
    <property type="entry name" value="(Trans)glycosidases"/>
    <property type="match status" value="1"/>
</dbReference>
<name>A0A5R9QY14_9GAMM</name>
<dbReference type="SMR" id="A0A5R9QY14"/>
<dbReference type="InterPro" id="IPR006047">
    <property type="entry name" value="GH13_cat_dom"/>
</dbReference>
<evidence type="ECO:0000313" key="7">
    <source>
        <dbReference type="EMBL" id="TLX63825.1"/>
    </source>
</evidence>
<evidence type="ECO:0000313" key="8">
    <source>
        <dbReference type="Proteomes" id="UP000306753"/>
    </source>
</evidence>
<keyword evidence="4" id="KW-0326">Glycosidase</keyword>
<evidence type="ECO:0000256" key="1">
    <source>
        <dbReference type="ARBA" id="ARBA00008061"/>
    </source>
</evidence>
<dbReference type="Gene3D" id="2.60.40.10">
    <property type="entry name" value="Immunoglobulins"/>
    <property type="match status" value="1"/>
</dbReference>
<dbReference type="EMBL" id="QLAG01000009">
    <property type="protein sequence ID" value="TLX63825.1"/>
    <property type="molecule type" value="Genomic_DNA"/>
</dbReference>
<dbReference type="SUPFAM" id="SSF51011">
    <property type="entry name" value="Glycosyl hydrolase domain"/>
    <property type="match status" value="1"/>
</dbReference>
<dbReference type="GO" id="GO:0004556">
    <property type="term" value="F:alpha-amylase activity"/>
    <property type="evidence" value="ECO:0007669"/>
    <property type="project" value="InterPro"/>
</dbReference>
<dbReference type="RefSeq" id="WP_138411503.1">
    <property type="nucleotide sequence ID" value="NZ_QLAG01000009.1"/>
</dbReference>
<accession>A0A5R9QY14</accession>
<dbReference type="Proteomes" id="UP000306753">
    <property type="component" value="Unassembled WGS sequence"/>
</dbReference>
<keyword evidence="5" id="KW-0732">Signal</keyword>
<keyword evidence="8" id="KW-1185">Reference proteome</keyword>
<dbReference type="GO" id="GO:0043169">
    <property type="term" value="F:cation binding"/>
    <property type="evidence" value="ECO:0007669"/>
    <property type="project" value="InterPro"/>
</dbReference>
<keyword evidence="3" id="KW-0119">Carbohydrate metabolism</keyword>
<dbReference type="InterPro" id="IPR002044">
    <property type="entry name" value="CBM20"/>
</dbReference>
<dbReference type="AlphaFoldDB" id="A0A5R9QY14"/>
<gene>
    <name evidence="7" type="ORF">DN820_08990</name>
</gene>
<dbReference type="Gene3D" id="3.20.20.80">
    <property type="entry name" value="Glycosidases"/>
    <property type="match status" value="1"/>
</dbReference>
<sequence length="553" mass="60550">MKTLLSCRLALAASSLLFSVAIAHAADLTGKSPAGVRYHGGDEIILQGFHWNVVREAPNDWYNRLREMAPTIAADGFSAIWMPVPWRDFSSWSDGGNSGGGEGYFWHDFNKNGRYGTDAQLRQASGALTGAGVKVLYDAVPNHMNRGYPNKEINLPAGQGFWRNDCADFGNYANDCDDGDRFIGGESDLNTGHPQIYAMFRDEFSNLRSQYSAGGFRFDFVRGYAAERVDSWMTDSHDNAFCVGELWKAPSEYPSWDWRNTASWQEVIKDWSDRAKCPVFDFALKERMQNGSIADWRNGLNGNPNPRWREVAVTFVDNHDTGYSPGQNGGQHHWPLNDSLVRQAYAYILSSPGTPVVYWSHMYDWGHAPLIRQLIQIRRAAGIRADSAIQFHTSYSGLVATVSGASQTLVIALNSNLANPGQVAGGSFNQALNQDGGQLRIWTTGSTGGDGGTGTQVSVNFRCDNGTTQPGDSVYAVGNLAQLGNWSPAGAVRLTDVSAYPTWRGTISLPAGQAVEWKCIVRSEADPSQVRRWQPGSNTTFTSAAGVTTVGRL</sequence>
<feature type="signal peptide" evidence="5">
    <location>
        <begin position="1"/>
        <end position="25"/>
    </location>
</feature>
<dbReference type="Gene3D" id="2.60.40.1180">
    <property type="entry name" value="Golgi alpha-mannosidase II"/>
    <property type="match status" value="1"/>
</dbReference>
<dbReference type="GO" id="GO:0005975">
    <property type="term" value="P:carbohydrate metabolic process"/>
    <property type="evidence" value="ECO:0007669"/>
    <property type="project" value="InterPro"/>
</dbReference>
<feature type="domain" description="CBM20" evidence="6">
    <location>
        <begin position="451"/>
        <end position="553"/>
    </location>
</feature>
<dbReference type="PRINTS" id="PR00110">
    <property type="entry name" value="ALPHAAMYLASE"/>
</dbReference>
<comment type="similarity">
    <text evidence="1">Belongs to the glycosyl hydrolase 13 family.</text>
</comment>
<dbReference type="GO" id="GO:2001070">
    <property type="term" value="F:starch binding"/>
    <property type="evidence" value="ECO:0007669"/>
    <property type="project" value="InterPro"/>
</dbReference>
<dbReference type="SUPFAM" id="SSF49452">
    <property type="entry name" value="Starch-binding domain-like"/>
    <property type="match status" value="1"/>
</dbReference>
<proteinExistence type="inferred from homology"/>
<keyword evidence="2" id="KW-0378">Hydrolase</keyword>
<evidence type="ECO:0000259" key="6">
    <source>
        <dbReference type="PROSITE" id="PS51166"/>
    </source>
</evidence>
<dbReference type="InterPro" id="IPR017853">
    <property type="entry name" value="GH"/>
</dbReference>
<feature type="chain" id="PRO_5024446009" evidence="5">
    <location>
        <begin position="26"/>
        <end position="553"/>
    </location>
</feature>
<dbReference type="InterPro" id="IPR013784">
    <property type="entry name" value="Carb-bd-like_fold"/>
</dbReference>
<dbReference type="InterPro" id="IPR015165">
    <property type="entry name" value="AMT4_domain_C"/>
</dbReference>
<protein>
    <submittedName>
        <fullName evidence="7">Glucan 1,4-alpha-maltohexaosidase</fullName>
    </submittedName>
</protein>
<dbReference type="InterPro" id="IPR013780">
    <property type="entry name" value="Glyco_hydro_b"/>
</dbReference>
<reference evidence="7 8" key="1">
    <citation type="journal article" date="2017" name="Eur. J. Clin. Microbiol. Infect. Dis.">
        <title>Uncommonly isolated clinical Pseudomonas: identification and phylogenetic assignation.</title>
        <authorList>
            <person name="Mulet M."/>
            <person name="Gomila M."/>
            <person name="Ramirez A."/>
            <person name="Cardew S."/>
            <person name="Moore E.R."/>
            <person name="Lalucat J."/>
            <person name="Garcia-Valdes E."/>
        </authorList>
    </citation>
    <scope>NUCLEOTIDE SEQUENCE [LARGE SCALE GENOMIC DNA]</scope>
    <source>
        <strain evidence="7 8">SD129</strain>
    </source>
</reference>